<evidence type="ECO:0000256" key="1">
    <source>
        <dbReference type="ARBA" id="ARBA00001933"/>
    </source>
</evidence>
<dbReference type="CDD" id="cd00614">
    <property type="entry name" value="CGS_like"/>
    <property type="match status" value="1"/>
</dbReference>
<evidence type="ECO:0000256" key="2">
    <source>
        <dbReference type="ARBA" id="ARBA00022898"/>
    </source>
</evidence>
<dbReference type="Gene3D" id="3.40.640.10">
    <property type="entry name" value="Type I PLP-dependent aspartate aminotransferase-like (Major domain)"/>
    <property type="match status" value="1"/>
</dbReference>
<organism evidence="5 6">
    <name type="scientific">Rhodalgimonas zhirmunskyi</name>
    <dbReference type="NCBI Taxonomy" id="2964767"/>
    <lineage>
        <taxon>Bacteria</taxon>
        <taxon>Pseudomonadati</taxon>
        <taxon>Pseudomonadota</taxon>
        <taxon>Alphaproteobacteria</taxon>
        <taxon>Rhodobacterales</taxon>
        <taxon>Roseobacteraceae</taxon>
        <taxon>Rhodalgimonas</taxon>
    </lineage>
</organism>
<comment type="caution">
    <text evidence="5">The sequence shown here is derived from an EMBL/GenBank/DDBJ whole genome shotgun (WGS) entry which is preliminary data.</text>
</comment>
<dbReference type="PANTHER" id="PTHR11808:SF80">
    <property type="entry name" value="CYSTATHIONINE GAMMA-LYASE"/>
    <property type="match status" value="1"/>
</dbReference>
<keyword evidence="5" id="KW-0808">Transferase</keyword>
<evidence type="ECO:0000313" key="6">
    <source>
        <dbReference type="Proteomes" id="UP001227162"/>
    </source>
</evidence>
<comment type="similarity">
    <text evidence="4">Belongs to the trans-sulfuration enzymes family.</text>
</comment>
<evidence type="ECO:0000256" key="4">
    <source>
        <dbReference type="RuleBase" id="RU362118"/>
    </source>
</evidence>
<evidence type="ECO:0000256" key="3">
    <source>
        <dbReference type="PIRSR" id="PIRSR001434-2"/>
    </source>
</evidence>
<proteinExistence type="inferred from homology"/>
<dbReference type="InterPro" id="IPR015422">
    <property type="entry name" value="PyrdxlP-dep_Trfase_small"/>
</dbReference>
<keyword evidence="5" id="KW-0032">Aminotransferase</keyword>
<dbReference type="SUPFAM" id="SSF53383">
    <property type="entry name" value="PLP-dependent transferases"/>
    <property type="match status" value="1"/>
</dbReference>
<sequence>MTKRDTSRRTSLIHGGTRRSQYGELSEAIFLTQGFVYDTAEQAEQRFIKAGEDEFIYARYGNPTLRMFEDRIAGYLGYEDAFACASGMAAVSGALMALTKAGDHVVASRALFGSCLYVLEDIMGRFGVEITLIDGTDNAAWEAAIRPDTRLVFLESISNPTLEVIDLAHVCRVAHAHGALVLVDDAMATPVFSWAKACGADLAIVSTTKHVDGQGRMLGGVICGARDLIRGPIETYIKHTGGAMNPFTAWTHLKALETMELRVRAQAQGALDLAQALADHPALSSVRYPTHAAHPQHALARKQADYGGTVLTIDVKGGQESCFRVLNALQLILISNNFADAKSIATHPATTTHQRLPQEQKDILGITPGLIRLSVGLEDPKDLLDDLVQALEQA</sequence>
<dbReference type="GO" id="GO:0008483">
    <property type="term" value="F:transaminase activity"/>
    <property type="evidence" value="ECO:0007669"/>
    <property type="project" value="UniProtKB-KW"/>
</dbReference>
<dbReference type="AlphaFoldDB" id="A0AAJ1X6J3"/>
<dbReference type="Proteomes" id="UP001227162">
    <property type="component" value="Unassembled WGS sequence"/>
</dbReference>
<evidence type="ECO:0000313" key="5">
    <source>
        <dbReference type="EMBL" id="MDQ2093517.1"/>
    </source>
</evidence>
<gene>
    <name evidence="5" type="ORF">NOI20_05290</name>
</gene>
<keyword evidence="2 3" id="KW-0663">Pyridoxal phosphate</keyword>
<dbReference type="InterPro" id="IPR015421">
    <property type="entry name" value="PyrdxlP-dep_Trfase_major"/>
</dbReference>
<dbReference type="GO" id="GO:0019346">
    <property type="term" value="P:transsulfuration"/>
    <property type="evidence" value="ECO:0007669"/>
    <property type="project" value="InterPro"/>
</dbReference>
<dbReference type="Pfam" id="PF01053">
    <property type="entry name" value="Cys_Met_Meta_PP"/>
    <property type="match status" value="1"/>
</dbReference>
<feature type="modified residue" description="N6-(pyridoxal phosphate)lysine" evidence="3">
    <location>
        <position position="209"/>
    </location>
</feature>
<dbReference type="GO" id="GO:0030170">
    <property type="term" value="F:pyridoxal phosphate binding"/>
    <property type="evidence" value="ECO:0007669"/>
    <property type="project" value="InterPro"/>
</dbReference>
<dbReference type="EMBL" id="JANFFA010000001">
    <property type="protein sequence ID" value="MDQ2093517.1"/>
    <property type="molecule type" value="Genomic_DNA"/>
</dbReference>
<accession>A0AAJ1X6J3</accession>
<dbReference type="RefSeq" id="WP_317625103.1">
    <property type="nucleotide sequence ID" value="NZ_JANFFA010000001.1"/>
</dbReference>
<comment type="cofactor">
    <cofactor evidence="1 4">
        <name>pyridoxal 5'-phosphate</name>
        <dbReference type="ChEBI" id="CHEBI:597326"/>
    </cofactor>
</comment>
<dbReference type="PANTHER" id="PTHR11808">
    <property type="entry name" value="TRANS-SULFURATION ENZYME FAMILY MEMBER"/>
    <property type="match status" value="1"/>
</dbReference>
<keyword evidence="6" id="KW-1185">Reference proteome</keyword>
<dbReference type="PIRSF" id="PIRSF001434">
    <property type="entry name" value="CGS"/>
    <property type="match status" value="1"/>
</dbReference>
<dbReference type="GO" id="GO:0005737">
    <property type="term" value="C:cytoplasm"/>
    <property type="evidence" value="ECO:0007669"/>
    <property type="project" value="TreeGrafter"/>
</dbReference>
<dbReference type="Gene3D" id="3.90.1150.10">
    <property type="entry name" value="Aspartate Aminotransferase, domain 1"/>
    <property type="match status" value="1"/>
</dbReference>
<reference evidence="5" key="1">
    <citation type="submission" date="2022-07" db="EMBL/GenBank/DDBJ databases">
        <authorList>
            <person name="Otstavnykh N."/>
            <person name="Isaeva M."/>
            <person name="Bystritskaya E."/>
        </authorList>
    </citation>
    <scope>NUCLEOTIDE SEQUENCE</scope>
    <source>
        <strain evidence="5">10Alg 79</strain>
    </source>
</reference>
<reference evidence="5" key="2">
    <citation type="submission" date="2023-04" db="EMBL/GenBank/DDBJ databases">
        <title>'Rhodoalgimonas zhirmunskyi' gen. nov., isolated from a red alga.</title>
        <authorList>
            <person name="Nedashkovskaya O.I."/>
            <person name="Otstavnykh N.Y."/>
            <person name="Bystritskaya E.P."/>
            <person name="Balabanova L.A."/>
            <person name="Isaeva M.P."/>
        </authorList>
    </citation>
    <scope>NUCLEOTIDE SEQUENCE</scope>
    <source>
        <strain evidence="5">10Alg 79</strain>
    </source>
</reference>
<dbReference type="FunFam" id="3.40.640.10:FF:000046">
    <property type="entry name" value="Cystathionine gamma-lyase"/>
    <property type="match status" value="1"/>
</dbReference>
<dbReference type="InterPro" id="IPR015424">
    <property type="entry name" value="PyrdxlP-dep_Trfase"/>
</dbReference>
<dbReference type="InterPro" id="IPR000277">
    <property type="entry name" value="Cys/Met-Metab_PyrdxlP-dep_enz"/>
</dbReference>
<dbReference type="GO" id="GO:0016846">
    <property type="term" value="F:carbon-sulfur lyase activity"/>
    <property type="evidence" value="ECO:0007669"/>
    <property type="project" value="TreeGrafter"/>
</dbReference>
<protein>
    <submittedName>
        <fullName evidence="5">Aminotransferase class I/II-fold pyridoxal phosphate-dependent enzyme</fullName>
    </submittedName>
</protein>
<name>A0AAJ1X6J3_9RHOB</name>